<evidence type="ECO:0000259" key="4">
    <source>
        <dbReference type="PROSITE" id="PS50835"/>
    </source>
</evidence>
<dbReference type="GO" id="GO:0005615">
    <property type="term" value="C:extracellular space"/>
    <property type="evidence" value="ECO:0007669"/>
    <property type="project" value="TreeGrafter"/>
</dbReference>
<dbReference type="AlphaFoldDB" id="A0A8C2BHJ7"/>
<evidence type="ECO:0000313" key="6">
    <source>
        <dbReference type="Proteomes" id="UP000694700"/>
    </source>
</evidence>
<dbReference type="GO" id="GO:0009897">
    <property type="term" value="C:external side of plasma membrane"/>
    <property type="evidence" value="ECO:0007669"/>
    <property type="project" value="TreeGrafter"/>
</dbReference>
<keyword evidence="3" id="KW-0472">Membrane</keyword>
<evidence type="ECO:0000313" key="5">
    <source>
        <dbReference type="Ensembl" id="ENSCCRP00015119623.1"/>
    </source>
</evidence>
<reference evidence="5" key="1">
    <citation type="submission" date="2025-08" db="UniProtKB">
        <authorList>
            <consortium name="Ensembl"/>
        </authorList>
    </citation>
    <scope>IDENTIFICATION</scope>
</reference>
<feature type="transmembrane region" description="Helical" evidence="3">
    <location>
        <begin position="485"/>
        <end position="506"/>
    </location>
</feature>
<feature type="transmembrane region" description="Helical" evidence="3">
    <location>
        <begin position="343"/>
        <end position="362"/>
    </location>
</feature>
<dbReference type="InterPro" id="IPR013783">
    <property type="entry name" value="Ig-like_fold"/>
</dbReference>
<dbReference type="InterPro" id="IPR011162">
    <property type="entry name" value="MHC_I/II-like_Ag-recog"/>
</dbReference>
<dbReference type="Proteomes" id="UP000694700">
    <property type="component" value="Unplaced"/>
</dbReference>
<dbReference type="InterPro" id="IPR003597">
    <property type="entry name" value="Ig_C1-set"/>
</dbReference>
<keyword evidence="2" id="KW-0393">Immunoglobulin domain</keyword>
<dbReference type="PANTHER" id="PTHR16675">
    <property type="entry name" value="MHC CLASS I-RELATED"/>
    <property type="match status" value="1"/>
</dbReference>
<keyword evidence="3" id="KW-0812">Transmembrane</keyword>
<dbReference type="InterPro" id="IPR050208">
    <property type="entry name" value="MHC_class-I_related"/>
</dbReference>
<dbReference type="InterPro" id="IPR003006">
    <property type="entry name" value="Ig/MHC_CS"/>
</dbReference>
<dbReference type="InterPro" id="IPR036179">
    <property type="entry name" value="Ig-like_dom_sf"/>
</dbReference>
<dbReference type="PROSITE" id="PS50835">
    <property type="entry name" value="IG_LIKE"/>
    <property type="match status" value="1"/>
</dbReference>
<sequence>MKCPSWDGVERFIFHQLILKTYIFKILCDYKKTTYVCSRIILGVFVNNKMNTACALVCFLLVSVSVLAGSHTLMGLATYIRGEKAFSASIMLDDITVGYYDSETKIYVARGNTTNEDDVIDPNTVRAVSENVLNHFTERSHCLRPVNDTESHVVYQVMLFCEQSDNTLGLISSKTAYQGSTFDELQIFDGKFEYKLFSNYTEPEKICNLERSKSNLEKVYYPACKKMLKNYLKKRETQLNRKVKPQVRLIQKANSDSGGSRVSCLATGFYPRHINLTLFRDGQTVSDHEITGGDLLPNADGTYQMRKSLEISAADKHKYTCSVTHLSLDNKLDIDLEYPGETFVVVVLALGLVLLMVVAIFISRRRYRSVSSSSDYSSASTILSSAKTYQGIGLCELRDDNKPGQIIAKTAFDGSTTEEVGYFGGKFTYKGPLKYSDENTNPYLQLFMWYHEMLCFPHCIKTLKTLTTNWTVTLEDTPSSYHRGVLLSGVCVLLLLCVILSIAIAICMTSQAERQRDYSLWVLNEDLCHERKYYK</sequence>
<name>A0A8C2BHJ7_CYPCA</name>
<dbReference type="InterPro" id="IPR037055">
    <property type="entry name" value="MHC_I-like_Ag-recog_sf"/>
</dbReference>
<evidence type="ECO:0000256" key="2">
    <source>
        <dbReference type="ARBA" id="ARBA00023319"/>
    </source>
</evidence>
<keyword evidence="3" id="KW-1133">Transmembrane helix</keyword>
<dbReference type="InterPro" id="IPR007110">
    <property type="entry name" value="Ig-like_dom"/>
</dbReference>
<protein>
    <recommendedName>
        <fullName evidence="4">Ig-like domain-containing protein</fullName>
    </recommendedName>
</protein>
<proteinExistence type="predicted"/>
<accession>A0A8C2BHJ7</accession>
<organism evidence="5 6">
    <name type="scientific">Cyprinus carpio</name>
    <name type="common">Common carp</name>
    <dbReference type="NCBI Taxonomy" id="7962"/>
    <lineage>
        <taxon>Eukaryota</taxon>
        <taxon>Metazoa</taxon>
        <taxon>Chordata</taxon>
        <taxon>Craniata</taxon>
        <taxon>Vertebrata</taxon>
        <taxon>Euteleostomi</taxon>
        <taxon>Actinopterygii</taxon>
        <taxon>Neopterygii</taxon>
        <taxon>Teleostei</taxon>
        <taxon>Ostariophysi</taxon>
        <taxon>Cypriniformes</taxon>
        <taxon>Cyprinidae</taxon>
        <taxon>Cyprininae</taxon>
        <taxon>Cyprinus</taxon>
    </lineage>
</organism>
<dbReference type="SMART" id="SM00407">
    <property type="entry name" value="IGc1"/>
    <property type="match status" value="1"/>
</dbReference>
<dbReference type="PANTHER" id="PTHR16675:SF191">
    <property type="entry name" value="CLASS I HISTOCOMPATIBILITY ANTIGEN, F10 ALPHA CHAIN-LIKE-RELATED"/>
    <property type="match status" value="1"/>
</dbReference>
<dbReference type="GO" id="GO:0006955">
    <property type="term" value="P:immune response"/>
    <property type="evidence" value="ECO:0007669"/>
    <property type="project" value="TreeGrafter"/>
</dbReference>
<keyword evidence="1" id="KW-0325">Glycoprotein</keyword>
<dbReference type="Pfam" id="PF07654">
    <property type="entry name" value="C1-set"/>
    <property type="match status" value="1"/>
</dbReference>
<evidence type="ECO:0000256" key="1">
    <source>
        <dbReference type="ARBA" id="ARBA00023180"/>
    </source>
</evidence>
<feature type="domain" description="Ig-like" evidence="4">
    <location>
        <begin position="245"/>
        <end position="333"/>
    </location>
</feature>
<dbReference type="PROSITE" id="PS00290">
    <property type="entry name" value="IG_MHC"/>
    <property type="match status" value="1"/>
</dbReference>
<dbReference type="Gene3D" id="3.30.500.10">
    <property type="entry name" value="MHC class I-like antigen recognition-like"/>
    <property type="match status" value="1"/>
</dbReference>
<dbReference type="SUPFAM" id="SSF48726">
    <property type="entry name" value="Immunoglobulin"/>
    <property type="match status" value="1"/>
</dbReference>
<dbReference type="SUPFAM" id="SSF54452">
    <property type="entry name" value="MHC antigen-recognition domain"/>
    <property type="match status" value="1"/>
</dbReference>
<dbReference type="Ensembl" id="ENSCCRT00015123423.1">
    <property type="protein sequence ID" value="ENSCCRP00015119623.1"/>
    <property type="gene ID" value="ENSCCRG00015047092.1"/>
</dbReference>
<evidence type="ECO:0000256" key="3">
    <source>
        <dbReference type="SAM" id="Phobius"/>
    </source>
</evidence>
<dbReference type="Gene3D" id="2.60.40.10">
    <property type="entry name" value="Immunoglobulins"/>
    <property type="match status" value="1"/>
</dbReference>